<evidence type="ECO:0000313" key="3">
    <source>
        <dbReference type="Proteomes" id="UP000250429"/>
    </source>
</evidence>
<evidence type="ECO:0000256" key="1">
    <source>
        <dbReference type="SAM" id="SignalP"/>
    </source>
</evidence>
<keyword evidence="1" id="KW-0732">Signal</keyword>
<feature type="signal peptide" evidence="1">
    <location>
        <begin position="1"/>
        <end position="22"/>
    </location>
</feature>
<proteinExistence type="predicted"/>
<feature type="chain" id="PRO_5038420159" description="DUF5105 domain-containing protein" evidence="1">
    <location>
        <begin position="23"/>
        <end position="197"/>
    </location>
</feature>
<dbReference type="RefSeq" id="WP_112144800.1">
    <property type="nucleotide sequence ID" value="NZ_PRLC01000007.1"/>
</dbReference>
<organism evidence="2 3">
    <name type="scientific">Faecalibacterium hattorii</name>
    <dbReference type="NCBI Taxonomy" id="2935520"/>
    <lineage>
        <taxon>Bacteria</taxon>
        <taxon>Bacillati</taxon>
        <taxon>Bacillota</taxon>
        <taxon>Clostridia</taxon>
        <taxon>Eubacteriales</taxon>
        <taxon>Oscillospiraceae</taxon>
        <taxon>Faecalibacterium</taxon>
    </lineage>
</organism>
<sequence>MKMFKKLMAVALAGVMAMAVLTGCGSSLNEKEVIAVINDAIKSPLAKVVEDETGEKNVEITFKAADSELKDKTKAVAGIVEEKIGEKDTIDTILKGKKDAILDALAGKDRKDTNMYLVSYATKVKYDSKLFNTLNEGINALEIAQNITKNVVIHASTEIGDYETKGTGMMAFQDVTVNGKTYTIVVMKVDMQKKATK</sequence>
<evidence type="ECO:0008006" key="4">
    <source>
        <dbReference type="Google" id="ProtNLM"/>
    </source>
</evidence>
<accession>A0A329UM19</accession>
<evidence type="ECO:0000313" key="2">
    <source>
        <dbReference type="EMBL" id="RAW62037.1"/>
    </source>
</evidence>
<dbReference type="EMBL" id="PRLC01000007">
    <property type="protein sequence ID" value="RAW62037.1"/>
    <property type="molecule type" value="Genomic_DNA"/>
</dbReference>
<dbReference type="Proteomes" id="UP000250429">
    <property type="component" value="Unassembled WGS sequence"/>
</dbReference>
<dbReference type="PROSITE" id="PS51257">
    <property type="entry name" value="PROKAR_LIPOPROTEIN"/>
    <property type="match status" value="1"/>
</dbReference>
<gene>
    <name evidence="2" type="ORF">C4N23_06085</name>
</gene>
<dbReference type="AlphaFoldDB" id="A0A329UM19"/>
<reference evidence="2 3" key="1">
    <citation type="submission" date="2018-02" db="EMBL/GenBank/DDBJ databases">
        <title>Complete genome sequencing of Faecalibacterium prausnitzii strains isolated from the human gut.</title>
        <authorList>
            <person name="Fitzgerald B.C."/>
            <person name="Shkoporov A.N."/>
            <person name="Ross P.R."/>
            <person name="Hill C."/>
        </authorList>
    </citation>
    <scope>NUCLEOTIDE SEQUENCE [LARGE SCALE GENOMIC DNA]</scope>
    <source>
        <strain evidence="2 3">APC922/41-1</strain>
    </source>
</reference>
<comment type="caution">
    <text evidence="2">The sequence shown here is derived from an EMBL/GenBank/DDBJ whole genome shotgun (WGS) entry which is preliminary data.</text>
</comment>
<name>A0A329UM19_9FIRM</name>
<keyword evidence="3" id="KW-1185">Reference proteome</keyword>
<protein>
    <recommendedName>
        <fullName evidence="4">DUF5105 domain-containing protein</fullName>
    </recommendedName>
</protein>